<keyword evidence="1" id="KW-0812">Transmembrane</keyword>
<accession>A0A8C4TMT2</accession>
<organism evidence="2 3">
    <name type="scientific">Erpetoichthys calabaricus</name>
    <name type="common">Rope fish</name>
    <name type="synonym">Calamoichthys calabaricus</name>
    <dbReference type="NCBI Taxonomy" id="27687"/>
    <lineage>
        <taxon>Eukaryota</taxon>
        <taxon>Metazoa</taxon>
        <taxon>Chordata</taxon>
        <taxon>Craniata</taxon>
        <taxon>Vertebrata</taxon>
        <taxon>Euteleostomi</taxon>
        <taxon>Actinopterygii</taxon>
        <taxon>Polypteriformes</taxon>
        <taxon>Polypteridae</taxon>
        <taxon>Erpetoichthys</taxon>
    </lineage>
</organism>
<keyword evidence="3" id="KW-1185">Reference proteome</keyword>
<dbReference type="Ensembl" id="ENSECRT00000032311.1">
    <property type="protein sequence ID" value="ENSECRP00000031641.1"/>
    <property type="gene ID" value="ENSECRG00000021428.1"/>
</dbReference>
<proteinExistence type="predicted"/>
<sequence>MDLSFMAAQIPVIGGAFMDSPNDDYSVDHSLFNSSASVHAAAITAQNQQEESQSVSSDAIWLWIAIIATIGNIVVVGIVYAFTF</sequence>
<dbReference type="AlphaFoldDB" id="A0A8C4TMT2"/>
<keyword evidence="1" id="KW-0472">Membrane</keyword>
<dbReference type="Proteomes" id="UP000694620">
    <property type="component" value="Chromosome 16"/>
</dbReference>
<dbReference type="GeneTree" id="ENSGT00700000106116"/>
<keyword evidence="1" id="KW-1133">Transmembrane helix</keyword>
<evidence type="ECO:0000313" key="3">
    <source>
        <dbReference type="Proteomes" id="UP000694620"/>
    </source>
</evidence>
<reference evidence="2" key="2">
    <citation type="submission" date="2025-08" db="UniProtKB">
        <authorList>
            <consortium name="Ensembl"/>
        </authorList>
    </citation>
    <scope>IDENTIFICATION</scope>
</reference>
<feature type="transmembrane region" description="Helical" evidence="1">
    <location>
        <begin position="60"/>
        <end position="82"/>
    </location>
</feature>
<reference evidence="2" key="3">
    <citation type="submission" date="2025-09" db="UniProtKB">
        <authorList>
            <consortium name="Ensembl"/>
        </authorList>
    </citation>
    <scope>IDENTIFICATION</scope>
</reference>
<evidence type="ECO:0000256" key="1">
    <source>
        <dbReference type="SAM" id="Phobius"/>
    </source>
</evidence>
<evidence type="ECO:0000313" key="2">
    <source>
        <dbReference type="Ensembl" id="ENSECRP00000031641.1"/>
    </source>
</evidence>
<reference evidence="2" key="1">
    <citation type="submission" date="2021-06" db="EMBL/GenBank/DDBJ databases">
        <authorList>
            <consortium name="Wellcome Sanger Institute Data Sharing"/>
        </authorList>
    </citation>
    <scope>NUCLEOTIDE SEQUENCE [LARGE SCALE GENOMIC DNA]</scope>
</reference>
<gene>
    <name evidence="2" type="primary">C14orf132</name>
</gene>
<protein>
    <submittedName>
        <fullName evidence="2">Chromosome 14 open reading frame 132</fullName>
    </submittedName>
</protein>
<name>A0A8C4TMT2_ERPCA</name>